<proteinExistence type="inferred from homology"/>
<dbReference type="GO" id="GO:0006694">
    <property type="term" value="P:steroid biosynthetic process"/>
    <property type="evidence" value="ECO:0007669"/>
    <property type="project" value="InterPro"/>
</dbReference>
<dbReference type="InterPro" id="IPR053585">
    <property type="entry name" value="3-beta-HSD-like"/>
</dbReference>
<dbReference type="GO" id="GO:0016616">
    <property type="term" value="F:oxidoreductase activity, acting on the CH-OH group of donors, NAD or NADP as acceptor"/>
    <property type="evidence" value="ECO:0007669"/>
    <property type="project" value="InterPro"/>
</dbReference>
<sequence>MPVNKIPTFSHLNDQQQLVLRRLSIQVKKVFVTGAGGFLGKALCRFLRSADINVIGFARGDYPELEQMGVTMVKGDISDKKSLFDAMKGTDLVFHVASKAGVWGTMESYFSANIKGTENIIGVCQDLNIKRLVYTSTPSVTFAGKDENEIDESQPYADNFLNFYALSKAIAEAEILGSNSAALKTVALRPHLIWGPGDPHLVPRVLQRAKSGRLKLVGKTDKLVDTTYIDNAVYAHLLAAVNLSKANPNCAGKAYFVSNDQPILMAEMLNKILACQGLKPIDARIPAPLAYVIGATLEWVYLYLNIKKEPPITRFVARQLSTSHYFNISAAKNDIGYQPIVSIDQGMEKLKESLAES</sequence>
<dbReference type="STRING" id="357804.Ping_2000"/>
<comment type="similarity">
    <text evidence="1">Belongs to the 3-beta-HSD family.</text>
</comment>
<keyword evidence="5" id="KW-1185">Reference proteome</keyword>
<dbReference type="NCBIfam" id="NF042423">
    <property type="entry name" value="oxyalk_red_Shew"/>
    <property type="match status" value="1"/>
</dbReference>
<dbReference type="RefSeq" id="WP_011770325.1">
    <property type="nucleotide sequence ID" value="NC_008709.1"/>
</dbReference>
<dbReference type="InterPro" id="IPR050177">
    <property type="entry name" value="Lipid_A_modif_metabolic_enz"/>
</dbReference>
<evidence type="ECO:0000256" key="1">
    <source>
        <dbReference type="ARBA" id="ARBA00009219"/>
    </source>
</evidence>
<reference evidence="4 5" key="1">
    <citation type="submission" date="2007-01" db="EMBL/GenBank/DDBJ databases">
        <title>Complete sequence of Psychromonas ingrahamii 37.</title>
        <authorList>
            <consortium name="US DOE Joint Genome Institute"/>
            <person name="Copeland A."/>
            <person name="Lucas S."/>
            <person name="Lapidus A."/>
            <person name="Barry K."/>
            <person name="Detter J.C."/>
            <person name="Glavina del Rio T."/>
            <person name="Hammon N."/>
            <person name="Israni S."/>
            <person name="Dalin E."/>
            <person name="Tice H."/>
            <person name="Pitluck S."/>
            <person name="Thompson L.S."/>
            <person name="Brettin T."/>
            <person name="Bruce D."/>
            <person name="Han C."/>
            <person name="Tapia R."/>
            <person name="Schmutz J."/>
            <person name="Larimer F."/>
            <person name="Land M."/>
            <person name="Hauser L."/>
            <person name="Kyrpides N."/>
            <person name="Ivanova N."/>
            <person name="Staley J."/>
            <person name="Richardson P."/>
        </authorList>
    </citation>
    <scope>NUCLEOTIDE SEQUENCE [LARGE SCALE GENOMIC DNA]</scope>
    <source>
        <strain evidence="4 5">37</strain>
    </source>
</reference>
<accession>A1SWA0</accession>
<dbReference type="OrthoDB" id="9803010at2"/>
<dbReference type="Pfam" id="PF01073">
    <property type="entry name" value="3Beta_HSD"/>
    <property type="match status" value="1"/>
</dbReference>
<evidence type="ECO:0000256" key="2">
    <source>
        <dbReference type="ARBA" id="ARBA00023002"/>
    </source>
</evidence>
<name>A1SWA0_PSYIN</name>
<gene>
    <name evidence="4" type="ordered locus">Ping_2000</name>
</gene>
<keyword evidence="2" id="KW-0560">Oxidoreductase</keyword>
<evidence type="ECO:0000259" key="3">
    <source>
        <dbReference type="Pfam" id="PF01073"/>
    </source>
</evidence>
<protein>
    <submittedName>
        <fullName evidence="4">3-beta hydroxysteroid dehydrogenase/isomerase</fullName>
    </submittedName>
</protein>
<dbReference type="Proteomes" id="UP000000639">
    <property type="component" value="Chromosome"/>
</dbReference>
<keyword evidence="4" id="KW-0413">Isomerase</keyword>
<organism evidence="4 5">
    <name type="scientific">Psychromonas ingrahamii (strain DSM 17664 / CCUG 51855 / 37)</name>
    <dbReference type="NCBI Taxonomy" id="357804"/>
    <lineage>
        <taxon>Bacteria</taxon>
        <taxon>Pseudomonadati</taxon>
        <taxon>Pseudomonadota</taxon>
        <taxon>Gammaproteobacteria</taxon>
        <taxon>Alteromonadales</taxon>
        <taxon>Psychromonadaceae</taxon>
        <taxon>Psychromonas</taxon>
    </lineage>
</organism>
<feature type="domain" description="3-beta hydroxysteroid dehydrogenase/isomerase" evidence="3">
    <location>
        <begin position="32"/>
        <end position="273"/>
    </location>
</feature>
<dbReference type="GO" id="GO:0016853">
    <property type="term" value="F:isomerase activity"/>
    <property type="evidence" value="ECO:0007669"/>
    <property type="project" value="UniProtKB-KW"/>
</dbReference>
<dbReference type="AlphaFoldDB" id="A1SWA0"/>
<evidence type="ECO:0000313" key="5">
    <source>
        <dbReference type="Proteomes" id="UP000000639"/>
    </source>
</evidence>
<dbReference type="PANTHER" id="PTHR43245:SF51">
    <property type="entry name" value="SHORT CHAIN DEHYDROGENASE_REDUCTASE FAMILY 42E, MEMBER 2"/>
    <property type="match status" value="1"/>
</dbReference>
<dbReference type="HOGENOM" id="CLU_007383_6_1_6"/>
<dbReference type="InterPro" id="IPR036291">
    <property type="entry name" value="NAD(P)-bd_dom_sf"/>
</dbReference>
<dbReference type="PANTHER" id="PTHR43245">
    <property type="entry name" value="BIFUNCTIONAL POLYMYXIN RESISTANCE PROTEIN ARNA"/>
    <property type="match status" value="1"/>
</dbReference>
<evidence type="ECO:0000313" key="4">
    <source>
        <dbReference type="EMBL" id="ABM03765.1"/>
    </source>
</evidence>
<dbReference type="eggNOG" id="COG0451">
    <property type="taxonomic scope" value="Bacteria"/>
</dbReference>
<dbReference type="InterPro" id="IPR002225">
    <property type="entry name" value="3Beta_OHSteriod_DH/Estase"/>
</dbReference>
<dbReference type="Gene3D" id="3.40.50.720">
    <property type="entry name" value="NAD(P)-binding Rossmann-like Domain"/>
    <property type="match status" value="1"/>
</dbReference>
<dbReference type="SUPFAM" id="SSF51735">
    <property type="entry name" value="NAD(P)-binding Rossmann-fold domains"/>
    <property type="match status" value="1"/>
</dbReference>
<dbReference type="EMBL" id="CP000510">
    <property type="protein sequence ID" value="ABM03765.1"/>
    <property type="molecule type" value="Genomic_DNA"/>
</dbReference>
<dbReference type="KEGG" id="pin:Ping_2000"/>